<evidence type="ECO:0008006" key="3">
    <source>
        <dbReference type="Google" id="ProtNLM"/>
    </source>
</evidence>
<dbReference type="PANTHER" id="PTHR38588:SF1">
    <property type="entry name" value="BLL0334 PROTEIN"/>
    <property type="match status" value="1"/>
</dbReference>
<dbReference type="CDD" id="cd07823">
    <property type="entry name" value="SRPBCC_5"/>
    <property type="match status" value="1"/>
</dbReference>
<dbReference type="AlphaFoldDB" id="A0A1V9FZQ8"/>
<dbReference type="EMBL" id="LVYD01000044">
    <property type="protein sequence ID" value="OQP63851.1"/>
    <property type="molecule type" value="Genomic_DNA"/>
</dbReference>
<dbReference type="PANTHER" id="PTHR38588">
    <property type="entry name" value="BLL0334 PROTEIN"/>
    <property type="match status" value="1"/>
</dbReference>
<accession>A0A1V9FZQ8</accession>
<dbReference type="Gene3D" id="3.30.530.20">
    <property type="match status" value="1"/>
</dbReference>
<dbReference type="Pfam" id="PF06240">
    <property type="entry name" value="COXG"/>
    <property type="match status" value="1"/>
</dbReference>
<dbReference type="InterPro" id="IPR023393">
    <property type="entry name" value="START-like_dom_sf"/>
</dbReference>
<name>A0A1V9FZQ8_9BACT</name>
<dbReference type="STRING" id="1703345.A3860_23220"/>
<gene>
    <name evidence="1" type="ORF">A3860_23220</name>
</gene>
<dbReference type="Proteomes" id="UP000192796">
    <property type="component" value="Unassembled WGS sequence"/>
</dbReference>
<comment type="caution">
    <text evidence="1">The sequence shown here is derived from an EMBL/GenBank/DDBJ whole genome shotgun (WGS) entry which is preliminary data.</text>
</comment>
<reference evidence="1 2" key="1">
    <citation type="submission" date="2016-03" db="EMBL/GenBank/DDBJ databases">
        <title>Niastella vici sp. nov., isolated from farmland soil.</title>
        <authorList>
            <person name="Chen L."/>
            <person name="Wang D."/>
            <person name="Yang S."/>
            <person name="Wang G."/>
        </authorList>
    </citation>
    <scope>NUCLEOTIDE SEQUENCE [LARGE SCALE GENOMIC DNA]</scope>
    <source>
        <strain evidence="1 2">DJ57</strain>
    </source>
</reference>
<dbReference type="InterPro" id="IPR010419">
    <property type="entry name" value="CO_DH_gsu"/>
</dbReference>
<proteinExistence type="predicted"/>
<protein>
    <recommendedName>
        <fullName evidence="3">Carbon monoxide dehydrogenase</fullName>
    </recommendedName>
</protein>
<organism evidence="1 2">
    <name type="scientific">Niastella vici</name>
    <dbReference type="NCBI Taxonomy" id="1703345"/>
    <lineage>
        <taxon>Bacteria</taxon>
        <taxon>Pseudomonadati</taxon>
        <taxon>Bacteroidota</taxon>
        <taxon>Chitinophagia</taxon>
        <taxon>Chitinophagales</taxon>
        <taxon>Chitinophagaceae</taxon>
        <taxon>Niastella</taxon>
    </lineage>
</organism>
<dbReference type="SUPFAM" id="SSF55961">
    <property type="entry name" value="Bet v1-like"/>
    <property type="match status" value="1"/>
</dbReference>
<evidence type="ECO:0000313" key="2">
    <source>
        <dbReference type="Proteomes" id="UP000192796"/>
    </source>
</evidence>
<evidence type="ECO:0000313" key="1">
    <source>
        <dbReference type="EMBL" id="OQP63851.1"/>
    </source>
</evidence>
<sequence length="180" mass="19058">MFVIMNTTITKSFHVEHSIEDVWANLTNPEKVVACVPGASLTEKVDDNNFKGAVQLKFGPVKASYGGLVTFTERDAATHKMTLKGTGTDTKGKGGAEMVMNGKLAEKDGGTDVNVSMEMSITGMLAQLGSRLINDVSNQVFDQFVNNFKAQLAGKEVDSSLHAGSIAGSMIKGIIGGKKS</sequence>
<keyword evidence="2" id="KW-1185">Reference proteome</keyword>